<dbReference type="RefSeq" id="XP_003149251.1">
    <property type="nucleotide sequence ID" value="XM_003149203.1"/>
</dbReference>
<dbReference type="AlphaFoldDB" id="A0A1S0TKE2"/>
<dbReference type="KEGG" id="loa:LOAG_13697"/>
<accession>A0A1S0TKE2</accession>
<sequence length="111" mass="13102">MQNYSTSNLPRKVRHSFKLYRVSTKFDDNDDLSHRLSDENIERELKKKRFFFQGHLYFHTKAYGSTSDQRSLPSLDLLILMNDLLLALVEIEKRSVAKVLLQIVLLKSFLQ</sequence>
<dbReference type="CTD" id="9951169"/>
<dbReference type="EMBL" id="JH712085">
    <property type="protein sequence ID" value="EFO14818.1"/>
    <property type="molecule type" value="Genomic_DNA"/>
</dbReference>
<organism evidence="1">
    <name type="scientific">Loa loa</name>
    <name type="common">Eye worm</name>
    <name type="synonym">Filaria loa</name>
    <dbReference type="NCBI Taxonomy" id="7209"/>
    <lineage>
        <taxon>Eukaryota</taxon>
        <taxon>Metazoa</taxon>
        <taxon>Ecdysozoa</taxon>
        <taxon>Nematoda</taxon>
        <taxon>Chromadorea</taxon>
        <taxon>Rhabditida</taxon>
        <taxon>Spirurina</taxon>
        <taxon>Spiruromorpha</taxon>
        <taxon>Filarioidea</taxon>
        <taxon>Onchocercidae</taxon>
        <taxon>Loa</taxon>
    </lineage>
</organism>
<proteinExistence type="predicted"/>
<dbReference type="InParanoid" id="A0A1S0TKE2"/>
<gene>
    <name evidence="1" type="ORF">LOAG_13697</name>
</gene>
<reference evidence="1" key="1">
    <citation type="submission" date="2012-04" db="EMBL/GenBank/DDBJ databases">
        <title>The Genome Sequence of Loa loa.</title>
        <authorList>
            <consortium name="The Broad Institute Genome Sequencing Platform"/>
            <consortium name="Broad Institute Genome Sequencing Center for Infectious Disease"/>
            <person name="Nutman T.B."/>
            <person name="Fink D.L."/>
            <person name="Russ C."/>
            <person name="Young S."/>
            <person name="Zeng Q."/>
            <person name="Gargeya S."/>
            <person name="Alvarado L."/>
            <person name="Berlin A."/>
            <person name="Chapman S.B."/>
            <person name="Chen Z."/>
            <person name="Freedman E."/>
            <person name="Gellesch M."/>
            <person name="Goldberg J."/>
            <person name="Griggs A."/>
            <person name="Gujja S."/>
            <person name="Heilman E.R."/>
            <person name="Heiman D."/>
            <person name="Howarth C."/>
            <person name="Mehta T."/>
            <person name="Neiman D."/>
            <person name="Pearson M."/>
            <person name="Roberts A."/>
            <person name="Saif S."/>
            <person name="Shea T."/>
            <person name="Shenoy N."/>
            <person name="Sisk P."/>
            <person name="Stolte C."/>
            <person name="Sykes S."/>
            <person name="White J."/>
            <person name="Yandava C."/>
            <person name="Haas B."/>
            <person name="Henn M.R."/>
            <person name="Nusbaum C."/>
            <person name="Birren B."/>
        </authorList>
    </citation>
    <scope>NUCLEOTIDE SEQUENCE [LARGE SCALE GENOMIC DNA]</scope>
</reference>
<protein>
    <submittedName>
        <fullName evidence="1">Uncharacterized protein</fullName>
    </submittedName>
</protein>
<dbReference type="GeneID" id="9951169"/>
<name>A0A1S0TKE2_LOALO</name>
<evidence type="ECO:0000313" key="1">
    <source>
        <dbReference type="EMBL" id="EFO14818.1"/>
    </source>
</evidence>